<feature type="domain" description="Glabrous enhancer-binding protein-like C-terminal" evidence="2">
    <location>
        <begin position="185"/>
        <end position="239"/>
    </location>
</feature>
<accession>R0GLZ1</accession>
<name>R0GLZ1_9BRAS</name>
<evidence type="ECO:0000313" key="4">
    <source>
        <dbReference type="Proteomes" id="UP000029121"/>
    </source>
</evidence>
<feature type="compositionally biased region" description="Basic and acidic residues" evidence="1">
    <location>
        <begin position="61"/>
        <end position="71"/>
    </location>
</feature>
<dbReference type="AlphaFoldDB" id="R0GLZ1"/>
<feature type="domain" description="Glabrous enhancer-binding protein-like C-terminal" evidence="2">
    <location>
        <begin position="127"/>
        <end position="184"/>
    </location>
</feature>
<evidence type="ECO:0000256" key="1">
    <source>
        <dbReference type="SAM" id="MobiDB-lite"/>
    </source>
</evidence>
<dbReference type="InterPro" id="IPR053933">
    <property type="entry name" value="GeBP-like_C"/>
</dbReference>
<dbReference type="Proteomes" id="UP000029121">
    <property type="component" value="Unassembled WGS sequence"/>
</dbReference>
<evidence type="ECO:0000313" key="3">
    <source>
        <dbReference type="EMBL" id="EOA12213.1"/>
    </source>
</evidence>
<dbReference type="EMBL" id="KB870828">
    <property type="protein sequence ID" value="EOA12213.1"/>
    <property type="molecule type" value="Genomic_DNA"/>
</dbReference>
<keyword evidence="4" id="KW-1185">Reference proteome</keyword>
<proteinExistence type="predicted"/>
<organism evidence="3 4">
    <name type="scientific">Capsella rubella</name>
    <dbReference type="NCBI Taxonomy" id="81985"/>
    <lineage>
        <taxon>Eukaryota</taxon>
        <taxon>Viridiplantae</taxon>
        <taxon>Streptophyta</taxon>
        <taxon>Embryophyta</taxon>
        <taxon>Tracheophyta</taxon>
        <taxon>Spermatophyta</taxon>
        <taxon>Magnoliopsida</taxon>
        <taxon>eudicotyledons</taxon>
        <taxon>Gunneridae</taxon>
        <taxon>Pentapetalae</taxon>
        <taxon>rosids</taxon>
        <taxon>malvids</taxon>
        <taxon>Brassicales</taxon>
        <taxon>Brassicaceae</taxon>
        <taxon>Camelineae</taxon>
        <taxon>Capsella</taxon>
    </lineage>
</organism>
<gene>
    <name evidence="3" type="ORF">CARUB_v10012756mg</name>
</gene>
<protein>
    <recommendedName>
        <fullName evidence="2">Glabrous enhancer-binding protein-like C-terminal domain-containing protein</fullName>
    </recommendedName>
</protein>
<sequence>MVFEGSFKVDPKILVLTEKKVEDGVTVKKVEAPMKPVVTEKQEVKRYVENRSSETTNEGDSVNRGKVSEKKEKKKPNFQHVWSEDDEVALLQGLINYKTDTGGEALESTGKSKRVASLKHEDAERVSSSLVRTLVYVGVDELAAQQGLSMIALEDKKRYEEQKALQAREFDFYSEKAKFLHQITLVHFGVDELAAQQGLSRLASEDMKRYEEQWKALQAREFDFYSEKAGLLHQMLAEMVEASRSNV</sequence>
<feature type="region of interest" description="Disordered" evidence="1">
    <location>
        <begin position="46"/>
        <end position="78"/>
    </location>
</feature>
<reference evidence="4" key="1">
    <citation type="journal article" date="2013" name="Nat. Genet.">
        <title>The Capsella rubella genome and the genomic consequences of rapid mating system evolution.</title>
        <authorList>
            <person name="Slotte T."/>
            <person name="Hazzouri K.M."/>
            <person name="Agren J.A."/>
            <person name="Koenig D."/>
            <person name="Maumus F."/>
            <person name="Guo Y.L."/>
            <person name="Steige K."/>
            <person name="Platts A.E."/>
            <person name="Escobar J.S."/>
            <person name="Newman L.K."/>
            <person name="Wang W."/>
            <person name="Mandakova T."/>
            <person name="Vello E."/>
            <person name="Smith L.M."/>
            <person name="Henz S.R."/>
            <person name="Steffen J."/>
            <person name="Takuno S."/>
            <person name="Brandvain Y."/>
            <person name="Coop G."/>
            <person name="Andolfatto P."/>
            <person name="Hu T.T."/>
            <person name="Blanchette M."/>
            <person name="Clark R.M."/>
            <person name="Quesneville H."/>
            <person name="Nordborg M."/>
            <person name="Gaut B.S."/>
            <person name="Lysak M.A."/>
            <person name="Jenkins J."/>
            <person name="Grimwood J."/>
            <person name="Chapman J."/>
            <person name="Prochnik S."/>
            <person name="Shu S."/>
            <person name="Rokhsar D."/>
            <person name="Schmutz J."/>
            <person name="Weigel D."/>
            <person name="Wright S.I."/>
        </authorList>
    </citation>
    <scope>NUCLEOTIDE SEQUENCE [LARGE SCALE GENOMIC DNA]</scope>
    <source>
        <strain evidence="4">cv. Monte Gargano</strain>
    </source>
</reference>
<evidence type="ECO:0000259" key="2">
    <source>
        <dbReference type="Pfam" id="PF22757"/>
    </source>
</evidence>
<dbReference type="Pfam" id="PF22757">
    <property type="entry name" value="GeBP-like_C"/>
    <property type="match status" value="2"/>
</dbReference>